<accession>A0A1I5XW75</accession>
<organism evidence="1 2">
    <name type="scientific">Roseivivax halotolerans</name>
    <dbReference type="NCBI Taxonomy" id="93684"/>
    <lineage>
        <taxon>Bacteria</taxon>
        <taxon>Pseudomonadati</taxon>
        <taxon>Pseudomonadota</taxon>
        <taxon>Alphaproteobacteria</taxon>
        <taxon>Rhodobacterales</taxon>
        <taxon>Roseobacteraceae</taxon>
        <taxon>Roseivivax</taxon>
    </lineage>
</organism>
<sequence>MSAQTTKVVLSGDLIGSRESPVEVAPAFAALERGAARFGAAWDIDLRFTRFRGDGWQILLTNPRLVLDATIFLTASLTAAVPKLSTRISAGIGTVDSEGSADLSDASGPAFFISGDHLDHIGKRRLVVAASTTPDWLPAIFDLVAELMSGWTQAQAEAVVLALDPDIDTHDDIAKRLKITRQAVQSRLASAGFGSFDNALAAVRNADFEAMRR</sequence>
<evidence type="ECO:0008006" key="3">
    <source>
        <dbReference type="Google" id="ProtNLM"/>
    </source>
</evidence>
<dbReference type="RefSeq" id="WP_093010313.1">
    <property type="nucleotide sequence ID" value="NZ_FOXV01000004.1"/>
</dbReference>
<gene>
    <name evidence="1" type="ORF">SAMN05421853_104173</name>
</gene>
<reference evidence="2" key="1">
    <citation type="submission" date="2016-10" db="EMBL/GenBank/DDBJ databases">
        <authorList>
            <person name="Varghese N."/>
            <person name="Submissions S."/>
        </authorList>
    </citation>
    <scope>NUCLEOTIDE SEQUENCE [LARGE SCALE GENOMIC DNA]</scope>
    <source>
        <strain evidence="2">JCM 10271</strain>
    </source>
</reference>
<name>A0A1I5XW75_9RHOB</name>
<protein>
    <recommendedName>
        <fullName evidence="3">SatD family (SatD)</fullName>
    </recommendedName>
</protein>
<proteinExistence type="predicted"/>
<evidence type="ECO:0000313" key="1">
    <source>
        <dbReference type="EMBL" id="SFQ36203.1"/>
    </source>
</evidence>
<dbReference type="Proteomes" id="UP000243106">
    <property type="component" value="Unassembled WGS sequence"/>
</dbReference>
<keyword evidence="2" id="KW-1185">Reference proteome</keyword>
<dbReference type="STRING" id="93684.SAMN05421853_104173"/>
<dbReference type="EMBL" id="FOXV01000004">
    <property type="protein sequence ID" value="SFQ36203.1"/>
    <property type="molecule type" value="Genomic_DNA"/>
</dbReference>
<evidence type="ECO:0000313" key="2">
    <source>
        <dbReference type="Proteomes" id="UP000243106"/>
    </source>
</evidence>
<dbReference type="AlphaFoldDB" id="A0A1I5XW75"/>